<dbReference type="EMBL" id="SUKA01000005">
    <property type="protein sequence ID" value="TJY63940.1"/>
    <property type="molecule type" value="Genomic_DNA"/>
</dbReference>
<dbReference type="Proteomes" id="UP000309872">
    <property type="component" value="Unassembled WGS sequence"/>
</dbReference>
<evidence type="ECO:0000313" key="1">
    <source>
        <dbReference type="EMBL" id="TJY63940.1"/>
    </source>
</evidence>
<reference evidence="1 2" key="1">
    <citation type="submission" date="2019-04" db="EMBL/GenBank/DDBJ databases">
        <title>Sphingobacterium olei sp. nov., isolated from oil-contaminated soil.</title>
        <authorList>
            <person name="Liu B."/>
        </authorList>
    </citation>
    <scope>NUCLEOTIDE SEQUENCE [LARGE SCALE GENOMIC DNA]</scope>
    <source>
        <strain evidence="1 2">Y3L14</strain>
    </source>
</reference>
<keyword evidence="2" id="KW-1185">Reference proteome</keyword>
<dbReference type="AlphaFoldDB" id="A0A4U0GXM9"/>
<proteinExistence type="predicted"/>
<dbReference type="OrthoDB" id="836928at2"/>
<accession>A0A4U0GXM9</accession>
<comment type="caution">
    <text evidence="1">The sequence shown here is derived from an EMBL/GenBank/DDBJ whole genome shotgun (WGS) entry which is preliminary data.</text>
</comment>
<name>A0A4U0GXM9_9SPHI</name>
<gene>
    <name evidence="1" type="ORF">FAZ19_16920</name>
</gene>
<dbReference type="InterPro" id="IPR027417">
    <property type="entry name" value="P-loop_NTPase"/>
</dbReference>
<sequence>MNFCLDANTQVCEYAKNEDMEGLLDKKHRIEELRRMIVAAEGFVVPSDLNNPLSDLGLMDKSFPTGIFPIGAIHEFVSSDAAAAASSSGFISCLMGMLMKQKGLCVWVSIGNKLYPPSLTGFGIDPDRVIFIQVSREKDALWAIEEALKCPSLAGVVGEIRDMDLTASRRLQLAVEQSRVTGFLHRYRPRRIENVACVSRWYIRPLPSSSDPGLPGIGRPAWQVELQKIRNGKPGTWQICWAAGQFHYLDAQVVTKGDVYAQTGTW</sequence>
<dbReference type="RefSeq" id="WP_136821931.1">
    <property type="nucleotide sequence ID" value="NZ_BMJX01000005.1"/>
</dbReference>
<dbReference type="Gene3D" id="3.40.50.300">
    <property type="entry name" value="P-loop containing nucleotide triphosphate hydrolases"/>
    <property type="match status" value="1"/>
</dbReference>
<evidence type="ECO:0000313" key="2">
    <source>
        <dbReference type="Proteomes" id="UP000309872"/>
    </source>
</evidence>
<dbReference type="SUPFAM" id="SSF52540">
    <property type="entry name" value="P-loop containing nucleoside triphosphate hydrolases"/>
    <property type="match status" value="1"/>
</dbReference>
<protein>
    <submittedName>
        <fullName evidence="1">Error-prone repair protein ImuA</fullName>
    </submittedName>
</protein>
<organism evidence="1 2">
    <name type="scientific">Sphingobacterium alkalisoli</name>
    <dbReference type="NCBI Taxonomy" id="1874115"/>
    <lineage>
        <taxon>Bacteria</taxon>
        <taxon>Pseudomonadati</taxon>
        <taxon>Bacteroidota</taxon>
        <taxon>Sphingobacteriia</taxon>
        <taxon>Sphingobacteriales</taxon>
        <taxon>Sphingobacteriaceae</taxon>
        <taxon>Sphingobacterium</taxon>
    </lineage>
</organism>